<dbReference type="Gene3D" id="1.10.1510.10">
    <property type="entry name" value="Uncharacterised protein YqeY/AIM41 PF09424, N-terminal domain"/>
    <property type="match status" value="1"/>
</dbReference>
<name>A0ABU9HC58_9GAMM</name>
<dbReference type="InterPro" id="IPR023168">
    <property type="entry name" value="GatB_Yqey_C_2"/>
</dbReference>
<proteinExistence type="predicted"/>
<dbReference type="RefSeq" id="WP_341627886.1">
    <property type="nucleotide sequence ID" value="NZ_JBAKBA010000018.1"/>
</dbReference>
<comment type="caution">
    <text evidence="1">The sequence shown here is derived from an EMBL/GenBank/DDBJ whole genome shotgun (WGS) entry which is preliminary data.</text>
</comment>
<dbReference type="InterPro" id="IPR019004">
    <property type="entry name" value="YqeY/Aim41"/>
</dbReference>
<protein>
    <submittedName>
        <fullName evidence="1">GatB/YqeY domain-containing protein</fullName>
    </submittedName>
</protein>
<evidence type="ECO:0000313" key="1">
    <source>
        <dbReference type="EMBL" id="MEL0659318.1"/>
    </source>
</evidence>
<dbReference type="Proteomes" id="UP001366060">
    <property type="component" value="Unassembled WGS sequence"/>
</dbReference>
<dbReference type="InterPro" id="IPR003789">
    <property type="entry name" value="Asn/Gln_tRNA_amidoTrase-B-like"/>
</dbReference>
<reference evidence="1 2" key="1">
    <citation type="submission" date="2024-02" db="EMBL/GenBank/DDBJ databases">
        <title>Bacteria isolated from the canopy kelp, Nereocystis luetkeana.</title>
        <authorList>
            <person name="Pfister C.A."/>
            <person name="Younker I.T."/>
            <person name="Light S.H."/>
        </authorList>
    </citation>
    <scope>NUCLEOTIDE SEQUENCE [LARGE SCALE GENOMIC DNA]</scope>
    <source>
        <strain evidence="1 2">TI.2.07</strain>
    </source>
</reference>
<dbReference type="InterPro" id="IPR042184">
    <property type="entry name" value="YqeY/Aim41_N"/>
</dbReference>
<sequence>MSLKIRLQEEQKLAMRAKDKVRLLTIRSLIAAVKQIELDDQVELDNDAVTAVLVKSVKQRKDSISQFEKADRHDLVDIEKTELAILEEFLPQALTSEEVETLIKQAIASSGAQGMQDMGKVMGLLQKDIQGRADMAQVSSLVRANLK</sequence>
<gene>
    <name evidence="1" type="ORF">V6255_09215</name>
</gene>
<dbReference type="SUPFAM" id="SSF89095">
    <property type="entry name" value="GatB/YqeY motif"/>
    <property type="match status" value="1"/>
</dbReference>
<dbReference type="Gene3D" id="1.10.10.410">
    <property type="match status" value="1"/>
</dbReference>
<keyword evidence="2" id="KW-1185">Reference proteome</keyword>
<organism evidence="1 2">
    <name type="scientific">Psychromonas arctica</name>
    <dbReference type="NCBI Taxonomy" id="168275"/>
    <lineage>
        <taxon>Bacteria</taxon>
        <taxon>Pseudomonadati</taxon>
        <taxon>Pseudomonadota</taxon>
        <taxon>Gammaproteobacteria</taxon>
        <taxon>Alteromonadales</taxon>
        <taxon>Psychromonadaceae</taxon>
        <taxon>Psychromonas</taxon>
    </lineage>
</organism>
<dbReference type="Pfam" id="PF09424">
    <property type="entry name" value="YqeY"/>
    <property type="match status" value="1"/>
</dbReference>
<evidence type="ECO:0000313" key="2">
    <source>
        <dbReference type="Proteomes" id="UP001366060"/>
    </source>
</evidence>
<accession>A0ABU9HC58</accession>
<dbReference type="PANTHER" id="PTHR28055:SF1">
    <property type="entry name" value="ALTERED INHERITANCE OF MITOCHONDRIA PROTEIN 41, MITOCHONDRIAL"/>
    <property type="match status" value="1"/>
</dbReference>
<dbReference type="EMBL" id="JBAKBA010000018">
    <property type="protein sequence ID" value="MEL0659318.1"/>
    <property type="molecule type" value="Genomic_DNA"/>
</dbReference>
<dbReference type="PANTHER" id="PTHR28055">
    <property type="entry name" value="ALTERED INHERITANCE OF MITOCHONDRIA PROTEIN 41, MITOCHONDRIAL"/>
    <property type="match status" value="1"/>
</dbReference>